<protein>
    <recommendedName>
        <fullName evidence="1">Anaphase-promoting complex subunit 4</fullName>
    </recommendedName>
</protein>
<evidence type="ECO:0000256" key="1">
    <source>
        <dbReference type="ARBA" id="ARBA00016067"/>
    </source>
</evidence>
<dbReference type="GO" id="GO:0034399">
    <property type="term" value="C:nuclear periphery"/>
    <property type="evidence" value="ECO:0007669"/>
    <property type="project" value="TreeGrafter"/>
</dbReference>
<feature type="region of interest" description="Disordered" evidence="6">
    <location>
        <begin position="445"/>
        <end position="487"/>
    </location>
</feature>
<keyword evidence="4" id="KW-0833">Ubl conjugation pathway</keyword>
<keyword evidence="5" id="KW-0131">Cell cycle</keyword>
<evidence type="ECO:0000256" key="6">
    <source>
        <dbReference type="SAM" id="MobiDB-lite"/>
    </source>
</evidence>
<evidence type="ECO:0000256" key="2">
    <source>
        <dbReference type="ARBA" id="ARBA00022618"/>
    </source>
</evidence>
<dbReference type="EMBL" id="JALJOQ010000242">
    <property type="protein sequence ID" value="KAK9787731.1"/>
    <property type="molecule type" value="Genomic_DNA"/>
</dbReference>
<feature type="compositionally biased region" description="Low complexity" evidence="6">
    <location>
        <begin position="147"/>
        <end position="163"/>
    </location>
</feature>
<dbReference type="PANTHER" id="PTHR13260">
    <property type="entry name" value="ANAPHASE PROMOTING COMPLEX SUBUNIT 4 APC4"/>
    <property type="match status" value="1"/>
</dbReference>
<evidence type="ECO:0000256" key="3">
    <source>
        <dbReference type="ARBA" id="ARBA00022776"/>
    </source>
</evidence>
<dbReference type="GO" id="GO:0051301">
    <property type="term" value="P:cell division"/>
    <property type="evidence" value="ECO:0007669"/>
    <property type="project" value="UniProtKB-KW"/>
</dbReference>
<evidence type="ECO:0000313" key="9">
    <source>
        <dbReference type="Proteomes" id="UP001465755"/>
    </source>
</evidence>
<dbReference type="InterPro" id="IPR024789">
    <property type="entry name" value="APC4"/>
</dbReference>
<dbReference type="PANTHER" id="PTHR13260:SF0">
    <property type="entry name" value="ANAPHASE-PROMOTING COMPLEX SUBUNIT 4"/>
    <property type="match status" value="1"/>
</dbReference>
<reference evidence="8 9" key="1">
    <citation type="journal article" date="2024" name="Nat. Commun.">
        <title>Phylogenomics reveals the evolutionary origins of lichenization in chlorophyte algae.</title>
        <authorList>
            <person name="Puginier C."/>
            <person name="Libourel C."/>
            <person name="Otte J."/>
            <person name="Skaloud P."/>
            <person name="Haon M."/>
            <person name="Grisel S."/>
            <person name="Petersen M."/>
            <person name="Berrin J.G."/>
            <person name="Delaux P.M."/>
            <person name="Dal Grande F."/>
            <person name="Keller J."/>
        </authorList>
    </citation>
    <scope>NUCLEOTIDE SEQUENCE [LARGE SCALE GENOMIC DNA]</scope>
    <source>
        <strain evidence="8 9">SAG 2036</strain>
    </source>
</reference>
<dbReference type="Proteomes" id="UP001465755">
    <property type="component" value="Unassembled WGS sequence"/>
</dbReference>
<feature type="domain" description="Anaphase-promoting complex subunit 4 long" evidence="7">
    <location>
        <begin position="193"/>
        <end position="324"/>
    </location>
</feature>
<accession>A0AAW1NIU7</accession>
<keyword evidence="9" id="KW-1185">Reference proteome</keyword>
<name>A0AAW1NIU7_9CHLO</name>
<keyword evidence="2" id="KW-0132">Cell division</keyword>
<feature type="region of interest" description="Disordered" evidence="6">
    <location>
        <begin position="133"/>
        <end position="194"/>
    </location>
</feature>
<dbReference type="Pfam" id="PF12896">
    <property type="entry name" value="ANAPC4"/>
    <property type="match status" value="1"/>
</dbReference>
<evidence type="ECO:0000256" key="4">
    <source>
        <dbReference type="ARBA" id="ARBA00022786"/>
    </source>
</evidence>
<evidence type="ECO:0000259" key="7">
    <source>
        <dbReference type="Pfam" id="PF12896"/>
    </source>
</evidence>
<dbReference type="GO" id="GO:0031145">
    <property type="term" value="P:anaphase-promoting complex-dependent catabolic process"/>
    <property type="evidence" value="ECO:0007669"/>
    <property type="project" value="InterPro"/>
</dbReference>
<feature type="compositionally biased region" description="Acidic residues" evidence="6">
    <location>
        <begin position="447"/>
        <end position="477"/>
    </location>
</feature>
<evidence type="ECO:0000256" key="5">
    <source>
        <dbReference type="ARBA" id="ARBA00023306"/>
    </source>
</evidence>
<proteinExistence type="predicted"/>
<dbReference type="InterPro" id="IPR024790">
    <property type="entry name" value="APC4_long_dom"/>
</dbReference>
<keyword evidence="3" id="KW-0498">Mitosis</keyword>
<gene>
    <name evidence="8" type="ORF">WJX73_009636</name>
</gene>
<evidence type="ECO:0000313" key="8">
    <source>
        <dbReference type="EMBL" id="KAK9787731.1"/>
    </source>
</evidence>
<feature type="compositionally biased region" description="Polar residues" evidence="6">
    <location>
        <begin position="178"/>
        <end position="191"/>
    </location>
</feature>
<comment type="caution">
    <text evidence="8">The sequence shown here is derived from an EMBL/GenBank/DDBJ whole genome shotgun (WGS) entry which is preliminary data.</text>
</comment>
<dbReference type="AlphaFoldDB" id="A0AAW1NIU7"/>
<sequence length="487" mass="51491">MEPYHGLTCTANSGWTAQPAQALPDPPLASVVEARMARDMRHLAVIYSEAELGSKGQSTGSTRSLHLQIMDTGPMHESRSELLQLAQLASSLPAVLTGAQSALKAAETEWTAAMTSLEQQLVDLGRLLRDNSSTVAAGQQTPPNPSATPSTNPSSRPARSSARIAGRGVQPEAEPQTPLLQTPSKPSNQQTAKHEEAVDELVILLAAGHLRPGMRQFLTSSLGDAGIKRLARKIDGAVRLLCNTLCDSFQPALHQATLLLSHLQGLALSAVHLESLRHQVPALRAIQAQLLALEITAESCRLRTASTGAQYRQFLAWLMRVWQQQMGAAESAQAPQGALLKPHVATALLSFLEGQLLDDCIAAQVFGKGGQQGSIVCPDLSHPDMQAILTGGSVPAGDESSRTTAWRSLGAESALPFAVSGPRGVAAVVQQGVGPQRGAGAKVLLFDLEENEDAGDDESADDGGNDDDGDSDEDFADPMEVQDLSRF</sequence>
<organism evidence="8 9">
    <name type="scientific">Symbiochloris irregularis</name>
    <dbReference type="NCBI Taxonomy" id="706552"/>
    <lineage>
        <taxon>Eukaryota</taxon>
        <taxon>Viridiplantae</taxon>
        <taxon>Chlorophyta</taxon>
        <taxon>core chlorophytes</taxon>
        <taxon>Trebouxiophyceae</taxon>
        <taxon>Trebouxiales</taxon>
        <taxon>Trebouxiaceae</taxon>
        <taxon>Symbiochloris</taxon>
    </lineage>
</organism>
<dbReference type="GO" id="GO:0070979">
    <property type="term" value="P:protein K11-linked ubiquitination"/>
    <property type="evidence" value="ECO:0007669"/>
    <property type="project" value="TreeGrafter"/>
</dbReference>
<dbReference type="GO" id="GO:0005680">
    <property type="term" value="C:anaphase-promoting complex"/>
    <property type="evidence" value="ECO:0007669"/>
    <property type="project" value="InterPro"/>
</dbReference>